<protein>
    <submittedName>
        <fullName evidence="2">Rubrerythrin</fullName>
    </submittedName>
</protein>
<dbReference type="InterPro" id="IPR003251">
    <property type="entry name" value="Rr_diiron-bd_dom"/>
</dbReference>
<accession>A0A1H9TCT3</accession>
<evidence type="ECO:0000259" key="1">
    <source>
        <dbReference type="Pfam" id="PF02915"/>
    </source>
</evidence>
<feature type="domain" description="Rubrerythrin diiron-binding" evidence="1">
    <location>
        <begin position="7"/>
        <end position="62"/>
    </location>
</feature>
<dbReference type="AlphaFoldDB" id="A0A1H9TCT3"/>
<sequence>MLAGLVGTNAANLKDAIAGETYEHTTMYPGFAKQAAKDHCTAAKTLFTEIAGDEGTHAAAFTVALRSLTNPKVKVPKPPTVDPVVITASTPACPGTRTQVNLLAAMHGEAFAYAKYTAYAAQAARH</sequence>
<dbReference type="EMBL" id="FOHB01000002">
    <property type="protein sequence ID" value="SER95140.1"/>
    <property type="molecule type" value="Genomic_DNA"/>
</dbReference>
<dbReference type="PANTHER" id="PTHR43865">
    <property type="entry name" value="RUBRERYTHRIN-RELATED"/>
    <property type="match status" value="1"/>
</dbReference>
<dbReference type="Proteomes" id="UP000199019">
    <property type="component" value="Unassembled WGS sequence"/>
</dbReference>
<dbReference type="GO" id="GO:0046872">
    <property type="term" value="F:metal ion binding"/>
    <property type="evidence" value="ECO:0007669"/>
    <property type="project" value="InterPro"/>
</dbReference>
<reference evidence="3" key="1">
    <citation type="submission" date="2016-10" db="EMBL/GenBank/DDBJ databases">
        <authorList>
            <person name="Varghese N."/>
            <person name="Submissions S."/>
        </authorList>
    </citation>
    <scope>NUCLEOTIDE SEQUENCE [LARGE SCALE GENOMIC DNA]</scope>
    <source>
        <strain evidence="3">CGMCC 1.6963</strain>
    </source>
</reference>
<dbReference type="PANTHER" id="PTHR43865:SF1">
    <property type="entry name" value="RUBRERYTHRIN-RELATED"/>
    <property type="match status" value="1"/>
</dbReference>
<name>A0A1H9TCT3_9MICO</name>
<dbReference type="InterPro" id="IPR009078">
    <property type="entry name" value="Ferritin-like_SF"/>
</dbReference>
<keyword evidence="3" id="KW-1185">Reference proteome</keyword>
<dbReference type="Gene3D" id="1.20.1260.10">
    <property type="match status" value="1"/>
</dbReference>
<evidence type="ECO:0000313" key="2">
    <source>
        <dbReference type="EMBL" id="SER95140.1"/>
    </source>
</evidence>
<dbReference type="InterPro" id="IPR012347">
    <property type="entry name" value="Ferritin-like"/>
</dbReference>
<organism evidence="2 3">
    <name type="scientific">Pedococcus cremeus</name>
    <dbReference type="NCBI Taxonomy" id="587636"/>
    <lineage>
        <taxon>Bacteria</taxon>
        <taxon>Bacillati</taxon>
        <taxon>Actinomycetota</taxon>
        <taxon>Actinomycetes</taxon>
        <taxon>Micrococcales</taxon>
        <taxon>Intrasporangiaceae</taxon>
        <taxon>Pedococcus</taxon>
    </lineage>
</organism>
<dbReference type="STRING" id="587636.SAMN05216199_1554"/>
<dbReference type="GO" id="GO:0016491">
    <property type="term" value="F:oxidoreductase activity"/>
    <property type="evidence" value="ECO:0007669"/>
    <property type="project" value="InterPro"/>
</dbReference>
<dbReference type="Pfam" id="PF02915">
    <property type="entry name" value="Rubrerythrin"/>
    <property type="match status" value="1"/>
</dbReference>
<evidence type="ECO:0000313" key="3">
    <source>
        <dbReference type="Proteomes" id="UP000199019"/>
    </source>
</evidence>
<dbReference type="InterPro" id="IPR052364">
    <property type="entry name" value="Rubrerythrin"/>
</dbReference>
<proteinExistence type="predicted"/>
<gene>
    <name evidence="2" type="ORF">SAMN05216199_1554</name>
</gene>
<dbReference type="SUPFAM" id="SSF47240">
    <property type="entry name" value="Ferritin-like"/>
    <property type="match status" value="1"/>
</dbReference>